<reference evidence="2" key="1">
    <citation type="submission" date="2021-01" db="EMBL/GenBank/DDBJ databases">
        <authorList>
            <consortium name="Genoscope - CEA"/>
            <person name="William W."/>
        </authorList>
    </citation>
    <scope>NUCLEOTIDE SEQUENCE</scope>
</reference>
<evidence type="ECO:0000256" key="1">
    <source>
        <dbReference type="SAM" id="Phobius"/>
    </source>
</evidence>
<sequence length="236" mass="28464">MSNSVWSVNYLPFSKGELHMNFCKFENFHLWFSFLFNQYKSLFVLSKFAVNHKRKTSQTQGQIKGFHLDFQSLRKQYHLFLHLSNLLIKNQMFQIKQELNVIPFKVLFLNELIERPEGINQLLCNSIVRKQTYVIYYNLNHTMLFQNLSLACIYHSLNKYMCKLHQQLHHVIYLWFEQNRKDDLQKFKYLVGQLLVIGICWIFLKQITFFRFHLLLPILCTECAEANLKRTIQIVK</sequence>
<evidence type="ECO:0000313" key="2">
    <source>
        <dbReference type="EMBL" id="CAD8215432.1"/>
    </source>
</evidence>
<comment type="caution">
    <text evidence="2">The sequence shown here is derived from an EMBL/GenBank/DDBJ whole genome shotgun (WGS) entry which is preliminary data.</text>
</comment>
<accession>A0A8S1YRS2</accession>
<dbReference type="EMBL" id="CAJJDP010000258">
    <property type="protein sequence ID" value="CAD8215432.1"/>
    <property type="molecule type" value="Genomic_DNA"/>
</dbReference>
<protein>
    <recommendedName>
        <fullName evidence="4">Transmembrane protein</fullName>
    </recommendedName>
</protein>
<evidence type="ECO:0008006" key="4">
    <source>
        <dbReference type="Google" id="ProtNLM"/>
    </source>
</evidence>
<keyword evidence="1" id="KW-0812">Transmembrane</keyword>
<dbReference type="Proteomes" id="UP000683925">
    <property type="component" value="Unassembled WGS sequence"/>
</dbReference>
<gene>
    <name evidence="2" type="ORF">POCTA_138.1.T2540001</name>
</gene>
<evidence type="ECO:0000313" key="3">
    <source>
        <dbReference type="Proteomes" id="UP000683925"/>
    </source>
</evidence>
<proteinExistence type="predicted"/>
<feature type="transmembrane region" description="Helical" evidence="1">
    <location>
        <begin position="28"/>
        <end position="50"/>
    </location>
</feature>
<organism evidence="2 3">
    <name type="scientific">Paramecium octaurelia</name>
    <dbReference type="NCBI Taxonomy" id="43137"/>
    <lineage>
        <taxon>Eukaryota</taxon>
        <taxon>Sar</taxon>
        <taxon>Alveolata</taxon>
        <taxon>Ciliophora</taxon>
        <taxon>Intramacronucleata</taxon>
        <taxon>Oligohymenophorea</taxon>
        <taxon>Peniculida</taxon>
        <taxon>Parameciidae</taxon>
        <taxon>Paramecium</taxon>
    </lineage>
</organism>
<keyword evidence="3" id="KW-1185">Reference proteome</keyword>
<name>A0A8S1YRS2_PAROT</name>
<keyword evidence="1" id="KW-1133">Transmembrane helix</keyword>
<feature type="transmembrane region" description="Helical" evidence="1">
    <location>
        <begin position="187"/>
        <end position="204"/>
    </location>
</feature>
<keyword evidence="1" id="KW-0472">Membrane</keyword>
<dbReference type="AlphaFoldDB" id="A0A8S1YRS2"/>